<evidence type="ECO:0000256" key="2">
    <source>
        <dbReference type="ARBA" id="ARBA00022729"/>
    </source>
</evidence>
<dbReference type="InterPro" id="IPR032675">
    <property type="entry name" value="LRR_dom_sf"/>
</dbReference>
<evidence type="ECO:0008006" key="7">
    <source>
        <dbReference type="Google" id="ProtNLM"/>
    </source>
</evidence>
<gene>
    <name evidence="5" type="ORF">Pmani_012958</name>
</gene>
<dbReference type="InterPro" id="IPR052286">
    <property type="entry name" value="Wnt_signaling_inhibitor"/>
</dbReference>
<evidence type="ECO:0000313" key="5">
    <source>
        <dbReference type="EMBL" id="KAK4315841.1"/>
    </source>
</evidence>
<dbReference type="Pfam" id="PF13855">
    <property type="entry name" value="LRR_8"/>
    <property type="match status" value="1"/>
</dbReference>
<dbReference type="PANTHER" id="PTHR24364:SF18">
    <property type="entry name" value="LP06937P"/>
    <property type="match status" value="1"/>
</dbReference>
<organism evidence="5 6">
    <name type="scientific">Petrolisthes manimaculis</name>
    <dbReference type="NCBI Taxonomy" id="1843537"/>
    <lineage>
        <taxon>Eukaryota</taxon>
        <taxon>Metazoa</taxon>
        <taxon>Ecdysozoa</taxon>
        <taxon>Arthropoda</taxon>
        <taxon>Crustacea</taxon>
        <taxon>Multicrustacea</taxon>
        <taxon>Malacostraca</taxon>
        <taxon>Eumalacostraca</taxon>
        <taxon>Eucarida</taxon>
        <taxon>Decapoda</taxon>
        <taxon>Pleocyemata</taxon>
        <taxon>Anomura</taxon>
        <taxon>Galatheoidea</taxon>
        <taxon>Porcellanidae</taxon>
        <taxon>Petrolisthes</taxon>
    </lineage>
</organism>
<keyword evidence="1" id="KW-0433">Leucine-rich repeat</keyword>
<dbReference type="InterPro" id="IPR001611">
    <property type="entry name" value="Leu-rich_rpt"/>
</dbReference>
<evidence type="ECO:0000256" key="3">
    <source>
        <dbReference type="ARBA" id="ARBA00022737"/>
    </source>
</evidence>
<reference evidence="5" key="1">
    <citation type="submission" date="2023-11" db="EMBL/GenBank/DDBJ databases">
        <title>Genome assemblies of two species of porcelain crab, Petrolisthes cinctipes and Petrolisthes manimaculis (Anomura: Porcellanidae).</title>
        <authorList>
            <person name="Angst P."/>
        </authorList>
    </citation>
    <scope>NUCLEOTIDE SEQUENCE</scope>
    <source>
        <strain evidence="5">PB745_02</strain>
        <tissue evidence="5">Gill</tissue>
    </source>
</reference>
<dbReference type="GO" id="GO:0016020">
    <property type="term" value="C:membrane"/>
    <property type="evidence" value="ECO:0007669"/>
    <property type="project" value="TreeGrafter"/>
</dbReference>
<keyword evidence="2 4" id="KW-0732">Signal</keyword>
<feature type="signal peptide" evidence="4">
    <location>
        <begin position="1"/>
        <end position="25"/>
    </location>
</feature>
<sequence>MEGRFIASLLLVLMCEGALVSPTGGLKKSSLVQGLGDVRTKANQCPSEQDIFPCVCIYDSTNDLMDLDCSGVVDEEQLSQVFMANFPSTNFHAFTIYNNTGLTILHAGVFQDVSFQEFHIQFSVLEEIKEDALTPSYTTVTTLALTNNQIFSFPFSQIESFQVLQELNLASNNFHFLQIMKSDTLNTLGLAHNPLSSVTGDIFQGLTAVQIIDLSSTLAAEVFPGVYDSLSTLRQLLFTHNHFSFMPVGSFNLTTGAKQVLLDFTVNNIDTVQVDAFTGLAPGSTINLTDNFLTGLEEAVWRPLLEQDIILILGGNPLGCGCGIAWLVRDETLLDNTRDAMCADGILITDLNPSIFDLCP</sequence>
<comment type="caution">
    <text evidence="5">The sequence shown here is derived from an EMBL/GenBank/DDBJ whole genome shotgun (WGS) entry which is preliminary data.</text>
</comment>
<keyword evidence="3" id="KW-0677">Repeat</keyword>
<protein>
    <recommendedName>
        <fullName evidence="7">Oplophorus-luciferin 2-monooxygenase non-catalytic subunit</fullName>
    </recommendedName>
</protein>
<dbReference type="Gene3D" id="3.80.10.10">
    <property type="entry name" value="Ribonuclease Inhibitor"/>
    <property type="match status" value="3"/>
</dbReference>
<evidence type="ECO:0000313" key="6">
    <source>
        <dbReference type="Proteomes" id="UP001292094"/>
    </source>
</evidence>
<dbReference type="AlphaFoldDB" id="A0AAE1PW82"/>
<dbReference type="EMBL" id="JAWZYT010001075">
    <property type="protein sequence ID" value="KAK4315841.1"/>
    <property type="molecule type" value="Genomic_DNA"/>
</dbReference>
<name>A0AAE1PW82_9EUCA</name>
<dbReference type="Proteomes" id="UP001292094">
    <property type="component" value="Unassembled WGS sequence"/>
</dbReference>
<keyword evidence="6" id="KW-1185">Reference proteome</keyword>
<evidence type="ECO:0000256" key="1">
    <source>
        <dbReference type="ARBA" id="ARBA00022614"/>
    </source>
</evidence>
<feature type="chain" id="PRO_5042009704" description="Oplophorus-luciferin 2-monooxygenase non-catalytic subunit" evidence="4">
    <location>
        <begin position="26"/>
        <end position="360"/>
    </location>
</feature>
<dbReference type="PANTHER" id="PTHR24364">
    <property type="entry name" value="LP06937P"/>
    <property type="match status" value="1"/>
</dbReference>
<proteinExistence type="predicted"/>
<evidence type="ECO:0000256" key="4">
    <source>
        <dbReference type="SAM" id="SignalP"/>
    </source>
</evidence>
<dbReference type="SUPFAM" id="SSF52058">
    <property type="entry name" value="L domain-like"/>
    <property type="match status" value="1"/>
</dbReference>
<accession>A0AAE1PW82</accession>